<dbReference type="RefSeq" id="WP_253878287.1">
    <property type="nucleotide sequence ID" value="NZ_BAABHM010000039.1"/>
</dbReference>
<keyword evidence="1" id="KW-0175">Coiled coil</keyword>
<keyword evidence="5" id="KW-1185">Reference proteome</keyword>
<reference evidence="5" key="1">
    <citation type="journal article" date="2019" name="Int. J. Syst. Evol. Microbiol.">
        <title>The Global Catalogue of Microorganisms (GCM) 10K type strain sequencing project: providing services to taxonomists for standard genome sequencing and annotation.</title>
        <authorList>
            <consortium name="The Broad Institute Genomics Platform"/>
            <consortium name="The Broad Institute Genome Sequencing Center for Infectious Disease"/>
            <person name="Wu L."/>
            <person name="Ma J."/>
        </authorList>
    </citation>
    <scope>NUCLEOTIDE SEQUENCE [LARGE SCALE GENOMIC DNA]</scope>
    <source>
        <strain evidence="5">JCM 17975</strain>
    </source>
</reference>
<feature type="transmembrane region" description="Helical" evidence="3">
    <location>
        <begin position="161"/>
        <end position="180"/>
    </location>
</feature>
<comment type="caution">
    <text evidence="4">The sequence shown here is derived from an EMBL/GenBank/DDBJ whole genome shotgun (WGS) entry which is preliminary data.</text>
</comment>
<feature type="transmembrane region" description="Helical" evidence="3">
    <location>
        <begin position="234"/>
        <end position="253"/>
    </location>
</feature>
<evidence type="ECO:0000256" key="3">
    <source>
        <dbReference type="SAM" id="Phobius"/>
    </source>
</evidence>
<evidence type="ECO:0000256" key="2">
    <source>
        <dbReference type="SAM" id="MobiDB-lite"/>
    </source>
</evidence>
<keyword evidence="3" id="KW-0812">Transmembrane</keyword>
<evidence type="ECO:0000256" key="1">
    <source>
        <dbReference type="SAM" id="Coils"/>
    </source>
</evidence>
<proteinExistence type="predicted"/>
<protein>
    <submittedName>
        <fullName evidence="4">Uncharacterized protein</fullName>
    </submittedName>
</protein>
<sequence length="271" mass="27669">MTTNLNPWATPDKGPDDRAGRENVSTPPAHVPAPDHGAVWEDYRQSVTQLAHAQATALQETDTATQEAEVAVARAQADVDQARVHRARVEERVGPFEAEIAQILADAGVSPDGAGSGSAELPVETTQQALTAMDGLTEQLHQAHRELAQARRRRAASTARWISIGVVLAAVAITAGVLGLLGAAGYVQAAGAVIAFCVAWPARTRGWTAAAISGGIAAGVLVAVVALTGPVISAILLLLGAVVAVILAARAGMIRAARVKPPTGPSGLGPA</sequence>
<feature type="transmembrane region" description="Helical" evidence="3">
    <location>
        <begin position="186"/>
        <end position="202"/>
    </location>
</feature>
<accession>A0ABP8YDD3</accession>
<feature type="transmembrane region" description="Helical" evidence="3">
    <location>
        <begin position="209"/>
        <end position="228"/>
    </location>
</feature>
<dbReference type="Proteomes" id="UP001500843">
    <property type="component" value="Unassembled WGS sequence"/>
</dbReference>
<keyword evidence="3" id="KW-0472">Membrane</keyword>
<feature type="region of interest" description="Disordered" evidence="2">
    <location>
        <begin position="1"/>
        <end position="33"/>
    </location>
</feature>
<name>A0ABP8YDD3_9MICO</name>
<organism evidence="4 5">
    <name type="scientific">Promicromonospora umidemergens</name>
    <dbReference type="NCBI Taxonomy" id="629679"/>
    <lineage>
        <taxon>Bacteria</taxon>
        <taxon>Bacillati</taxon>
        <taxon>Actinomycetota</taxon>
        <taxon>Actinomycetes</taxon>
        <taxon>Micrococcales</taxon>
        <taxon>Promicromonosporaceae</taxon>
        <taxon>Promicromonospora</taxon>
    </lineage>
</organism>
<evidence type="ECO:0000313" key="5">
    <source>
        <dbReference type="Proteomes" id="UP001500843"/>
    </source>
</evidence>
<keyword evidence="3" id="KW-1133">Transmembrane helix</keyword>
<feature type="coiled-coil region" evidence="1">
    <location>
        <begin position="133"/>
        <end position="160"/>
    </location>
</feature>
<dbReference type="EMBL" id="BAABHM010000039">
    <property type="protein sequence ID" value="GAA4725746.1"/>
    <property type="molecule type" value="Genomic_DNA"/>
</dbReference>
<gene>
    <name evidence="4" type="ORF">GCM10023198_58500</name>
</gene>
<evidence type="ECO:0000313" key="4">
    <source>
        <dbReference type="EMBL" id="GAA4725746.1"/>
    </source>
</evidence>